<evidence type="ECO:0000259" key="3">
    <source>
        <dbReference type="PROSITE" id="PS50977"/>
    </source>
</evidence>
<organism evidence="4 5">
    <name type="scientific">Arcanobacterium bovis</name>
    <dbReference type="NCBI Taxonomy" id="2529275"/>
    <lineage>
        <taxon>Bacteria</taxon>
        <taxon>Bacillati</taxon>
        <taxon>Actinomycetota</taxon>
        <taxon>Actinomycetes</taxon>
        <taxon>Actinomycetales</taxon>
        <taxon>Actinomycetaceae</taxon>
        <taxon>Arcanobacterium</taxon>
    </lineage>
</organism>
<proteinExistence type="predicted"/>
<name>A0A4Q9V270_9ACTO</name>
<dbReference type="Pfam" id="PF00440">
    <property type="entry name" value="TetR_N"/>
    <property type="match status" value="1"/>
</dbReference>
<protein>
    <submittedName>
        <fullName evidence="4">TetR/AcrR family transcriptional regulator</fullName>
    </submittedName>
</protein>
<evidence type="ECO:0000256" key="1">
    <source>
        <dbReference type="ARBA" id="ARBA00023125"/>
    </source>
</evidence>
<reference evidence="4 5" key="1">
    <citation type="submission" date="2019-02" db="EMBL/GenBank/DDBJ databases">
        <title>Arcanobacterium bovis sp. nov., isolated from the milk of a cow with mastitis.</title>
        <authorList>
            <person name="Sammra O."/>
            <person name="Foster G."/>
            <person name="Hassan A."/>
            <person name="Alssahen M."/>
            <person name="Laemmler C."/>
            <person name="Borowiak M."/>
            <person name="Malorny B."/>
            <person name="Abdulmawjood A."/>
        </authorList>
    </citation>
    <scope>NUCLEOTIDE SEQUENCE [LARGE SCALE GENOMIC DNA]</scope>
    <source>
        <strain evidence="4 5">C605018/01/1</strain>
    </source>
</reference>
<dbReference type="Proteomes" id="UP000293036">
    <property type="component" value="Unassembled WGS sequence"/>
</dbReference>
<gene>
    <name evidence="4" type="ORF">EZJ44_00825</name>
</gene>
<dbReference type="SUPFAM" id="SSF46689">
    <property type="entry name" value="Homeodomain-like"/>
    <property type="match status" value="1"/>
</dbReference>
<dbReference type="AlphaFoldDB" id="A0A4Q9V270"/>
<dbReference type="EMBL" id="SJDT01000001">
    <property type="protein sequence ID" value="TBW23716.1"/>
    <property type="molecule type" value="Genomic_DNA"/>
</dbReference>
<keyword evidence="1 2" id="KW-0238">DNA-binding</keyword>
<dbReference type="InterPro" id="IPR001647">
    <property type="entry name" value="HTH_TetR"/>
</dbReference>
<keyword evidence="5" id="KW-1185">Reference proteome</keyword>
<comment type="caution">
    <text evidence="4">The sequence shown here is derived from an EMBL/GenBank/DDBJ whole genome shotgun (WGS) entry which is preliminary data.</text>
</comment>
<evidence type="ECO:0000256" key="2">
    <source>
        <dbReference type="PROSITE-ProRule" id="PRU00335"/>
    </source>
</evidence>
<dbReference type="OrthoDB" id="9796019at2"/>
<accession>A0A4Q9V270</accession>
<dbReference type="RefSeq" id="WP_131279172.1">
    <property type="nucleotide sequence ID" value="NZ_JBHSLR010000009.1"/>
</dbReference>
<dbReference type="InterPro" id="IPR009057">
    <property type="entry name" value="Homeodomain-like_sf"/>
</dbReference>
<feature type="DNA-binding region" description="H-T-H motif" evidence="2">
    <location>
        <begin position="39"/>
        <end position="58"/>
    </location>
</feature>
<dbReference type="GO" id="GO:0003677">
    <property type="term" value="F:DNA binding"/>
    <property type="evidence" value="ECO:0007669"/>
    <property type="project" value="UniProtKB-UniRule"/>
</dbReference>
<evidence type="ECO:0000313" key="5">
    <source>
        <dbReference type="Proteomes" id="UP000293036"/>
    </source>
</evidence>
<dbReference type="PROSITE" id="PS50977">
    <property type="entry name" value="HTH_TETR_2"/>
    <property type="match status" value="1"/>
</dbReference>
<feature type="domain" description="HTH tetR-type" evidence="3">
    <location>
        <begin position="16"/>
        <end position="76"/>
    </location>
</feature>
<sequence>MNLTSVPSQHFHPRRVETDNKILDATLRLYGECGWSSFNLTNVVAEAKIGKSALYSRWPSKDVLLPAAFLNKIRVPEVKPVDVRTMLIDEAEYRLNLYFGEYGKAVRRVQIDAFSSQAPALATVNEYLFGQRNRALREELWELKLSGKIPTEISATRLLDAIAGSVLIRSIELAQDNVECFIGKLPRYAAEIVDDQLTVLHHDSHERMLRIVS</sequence>
<dbReference type="Gene3D" id="1.10.357.10">
    <property type="entry name" value="Tetracycline Repressor, domain 2"/>
    <property type="match status" value="1"/>
</dbReference>
<evidence type="ECO:0000313" key="4">
    <source>
        <dbReference type="EMBL" id="TBW23716.1"/>
    </source>
</evidence>